<sequence length="325" mass="37142">MSARCSSRSGLSLQDLPVELLESIFLYSMNLALPRSSPLLGAKLSAKVTLSRVFMATFHDNWEWSFREYEGGIYPDWEERDDEELDEEASTQFALLSMPWADIDFILNAQQAWADKYARGRSLGHADAGGDEYSPEEDTSYTSSFHQHVLQHSLGELTFDARACFEADYDRALLLPFSPEKFSAVTQSVLPILVEEPVVPVDLITGPWDEEKRRRLFWLARGNLDYVSDPFYLGSRAVEVKLACIDAAAISAENLDPLVANCLMGSWLFTDLPQDARHERLVKLCNRIDRGGEVVDIEILRFVVRQLDRGYEFWRYHFSSEDEYL</sequence>
<dbReference type="Proteomes" id="UP000016801">
    <property type="component" value="Unassembled WGS sequence"/>
</dbReference>
<proteinExistence type="predicted"/>
<accession>M1W437</accession>
<organism evidence="1 2">
    <name type="scientific">Claviceps purpurea (strain 20.1)</name>
    <name type="common">Ergot fungus</name>
    <name type="synonym">Sphacelia segetum</name>
    <dbReference type="NCBI Taxonomy" id="1111077"/>
    <lineage>
        <taxon>Eukaryota</taxon>
        <taxon>Fungi</taxon>
        <taxon>Dikarya</taxon>
        <taxon>Ascomycota</taxon>
        <taxon>Pezizomycotina</taxon>
        <taxon>Sordariomycetes</taxon>
        <taxon>Hypocreomycetidae</taxon>
        <taxon>Hypocreales</taxon>
        <taxon>Clavicipitaceae</taxon>
        <taxon>Claviceps</taxon>
    </lineage>
</organism>
<comment type="caution">
    <text evidence="1">The sequence shown here is derived from an EMBL/GenBank/DDBJ whole genome shotgun (WGS) entry which is preliminary data.</text>
</comment>
<reference evidence="1 2" key="1">
    <citation type="journal article" date="2013" name="PLoS Genet.">
        <title>Plant-symbiotic fungi as chemical engineers: Multi-genome analysis of the Clavicipitaceae reveals dynamics of alkaloid loci.</title>
        <authorList>
            <person name="Schardl C.L."/>
            <person name="Young C.A."/>
            <person name="Hesse U."/>
            <person name="Amyotte S.G."/>
            <person name="Andreeva K."/>
            <person name="Calie P.J."/>
            <person name="Fleetwood D.J."/>
            <person name="Haws D.C."/>
            <person name="Moore N."/>
            <person name="Oeser B."/>
            <person name="Panaccione D.G."/>
            <person name="Schweri K.K."/>
            <person name="Voisey C.R."/>
            <person name="Farman M.L."/>
            <person name="Jaromczyk J.W."/>
            <person name="Roe B.A."/>
            <person name="O'Sullivan D.M."/>
            <person name="Scott B."/>
            <person name="Tudzynski P."/>
            <person name="An Z."/>
            <person name="Arnaoudova E.G."/>
            <person name="Bullock C.T."/>
            <person name="Charlton N.D."/>
            <person name="Chen L."/>
            <person name="Cox M."/>
            <person name="Dinkins R.D."/>
            <person name="Florea S."/>
            <person name="Glenn A.E."/>
            <person name="Gordon A."/>
            <person name="Gueldener U."/>
            <person name="Harris D.R."/>
            <person name="Hollin W."/>
            <person name="Jaromczyk J."/>
            <person name="Johnson R.D."/>
            <person name="Khan A.K."/>
            <person name="Leistner E."/>
            <person name="Leuchtmann A."/>
            <person name="Li C."/>
            <person name="Liu J."/>
            <person name="Liu J."/>
            <person name="Liu M."/>
            <person name="Mace W."/>
            <person name="Machado C."/>
            <person name="Nagabhyru P."/>
            <person name="Pan J."/>
            <person name="Schmid J."/>
            <person name="Sugawara K."/>
            <person name="Steiner U."/>
            <person name="Takach J.E."/>
            <person name="Tanaka E."/>
            <person name="Webb J.S."/>
            <person name="Wilson E.V."/>
            <person name="Wiseman J.L."/>
            <person name="Yoshida R."/>
            <person name="Zeng Z."/>
        </authorList>
    </citation>
    <scope>NUCLEOTIDE SEQUENCE [LARGE SCALE GENOMIC DNA]</scope>
    <source>
        <strain evidence="1 2">20.1</strain>
    </source>
</reference>
<gene>
    <name evidence="1" type="ORF">CPUR_07220</name>
</gene>
<dbReference type="HOGENOM" id="CLU_052078_1_0_1"/>
<evidence type="ECO:0000313" key="1">
    <source>
        <dbReference type="EMBL" id="CCE33296.1"/>
    </source>
</evidence>
<dbReference type="EMBL" id="CAGA01000055">
    <property type="protein sequence ID" value="CCE33296.1"/>
    <property type="molecule type" value="Genomic_DNA"/>
</dbReference>
<dbReference type="eggNOG" id="ENOG502T0X6">
    <property type="taxonomic scope" value="Eukaryota"/>
</dbReference>
<evidence type="ECO:0000313" key="2">
    <source>
        <dbReference type="Proteomes" id="UP000016801"/>
    </source>
</evidence>
<name>M1W437_CLAP2</name>
<dbReference type="VEuPathDB" id="FungiDB:CPUR_07220"/>
<dbReference type="OrthoDB" id="4167490at2759"/>
<protein>
    <submittedName>
        <fullName evidence="1">Uncharacterized protein</fullName>
    </submittedName>
</protein>
<keyword evidence="2" id="KW-1185">Reference proteome</keyword>
<dbReference type="AlphaFoldDB" id="M1W437"/>